<evidence type="ECO:0000259" key="10">
    <source>
        <dbReference type="Pfam" id="PF00909"/>
    </source>
</evidence>
<evidence type="ECO:0000256" key="9">
    <source>
        <dbReference type="SAM" id="Phobius"/>
    </source>
</evidence>
<dbReference type="AlphaFoldDB" id="A0A915ESU3"/>
<feature type="transmembrane region" description="Helical" evidence="9">
    <location>
        <begin position="158"/>
        <end position="180"/>
    </location>
</feature>
<feature type="compositionally biased region" description="Polar residues" evidence="8">
    <location>
        <begin position="434"/>
        <end position="451"/>
    </location>
</feature>
<comment type="subcellular location">
    <subcellularLocation>
        <location evidence="1">Membrane</location>
        <topology evidence="1">Multi-pass membrane protein</topology>
    </subcellularLocation>
</comment>
<feature type="transmembrane region" description="Helical" evidence="9">
    <location>
        <begin position="290"/>
        <end position="314"/>
    </location>
</feature>
<keyword evidence="11" id="KW-1185">Reference proteome</keyword>
<dbReference type="Pfam" id="PF00909">
    <property type="entry name" value="Ammonium_transp"/>
    <property type="match status" value="1"/>
</dbReference>
<feature type="transmembrane region" description="Helical" evidence="9">
    <location>
        <begin position="27"/>
        <end position="46"/>
    </location>
</feature>
<evidence type="ECO:0000256" key="6">
    <source>
        <dbReference type="ARBA" id="ARBA00023136"/>
    </source>
</evidence>
<evidence type="ECO:0000256" key="8">
    <source>
        <dbReference type="SAM" id="MobiDB-lite"/>
    </source>
</evidence>
<evidence type="ECO:0000313" key="11">
    <source>
        <dbReference type="Proteomes" id="UP000887574"/>
    </source>
</evidence>
<dbReference type="SUPFAM" id="SSF111352">
    <property type="entry name" value="Ammonium transporter"/>
    <property type="match status" value="1"/>
</dbReference>
<evidence type="ECO:0000256" key="3">
    <source>
        <dbReference type="ARBA" id="ARBA00022448"/>
    </source>
</evidence>
<dbReference type="Gene3D" id="1.10.3430.10">
    <property type="entry name" value="Ammonium transporter AmtB like domains"/>
    <property type="match status" value="1"/>
</dbReference>
<feature type="transmembrane region" description="Helical" evidence="9">
    <location>
        <begin position="246"/>
        <end position="264"/>
    </location>
</feature>
<keyword evidence="6 9" id="KW-0472">Membrane</keyword>
<name>A0A915ESU3_9BILA</name>
<dbReference type="FunFam" id="1.10.3430.10:FF:000008">
    <property type="entry name" value="Ammonium transporter"/>
    <property type="match status" value="1"/>
</dbReference>
<evidence type="ECO:0000256" key="1">
    <source>
        <dbReference type="ARBA" id="ARBA00004141"/>
    </source>
</evidence>
<dbReference type="GO" id="GO:0008519">
    <property type="term" value="F:ammonium channel activity"/>
    <property type="evidence" value="ECO:0007669"/>
    <property type="project" value="InterPro"/>
</dbReference>
<feature type="compositionally biased region" description="Polar residues" evidence="8">
    <location>
        <begin position="506"/>
        <end position="536"/>
    </location>
</feature>
<feature type="transmembrane region" description="Helical" evidence="9">
    <location>
        <begin position="85"/>
        <end position="108"/>
    </location>
</feature>
<proteinExistence type="inferred from homology"/>
<keyword evidence="5 9" id="KW-1133">Transmembrane helix</keyword>
<dbReference type="InterPro" id="IPR024041">
    <property type="entry name" value="NH4_transpt_AmtB-like_dom"/>
</dbReference>
<feature type="compositionally biased region" description="Polar residues" evidence="8">
    <location>
        <begin position="397"/>
        <end position="411"/>
    </location>
</feature>
<evidence type="ECO:0000313" key="12">
    <source>
        <dbReference type="WBParaSite" id="jg9128"/>
    </source>
</evidence>
<keyword evidence="4 9" id="KW-0812">Transmembrane</keyword>
<protein>
    <submittedName>
        <fullName evidence="12">Ammonium transporter AmtB-like domain-containing protein</fullName>
    </submittedName>
</protein>
<comment type="similarity">
    <text evidence="2">Belongs to the ammonia transporter channel (TC 1.A.11.2) family.</text>
</comment>
<feature type="region of interest" description="Disordered" evidence="8">
    <location>
        <begin position="434"/>
        <end position="617"/>
    </location>
</feature>
<dbReference type="PANTHER" id="PTHR11730">
    <property type="entry name" value="AMMONIUM TRANSPORTER"/>
    <property type="match status" value="1"/>
</dbReference>
<dbReference type="Proteomes" id="UP000887574">
    <property type="component" value="Unplaced"/>
</dbReference>
<dbReference type="PANTHER" id="PTHR11730:SF58">
    <property type="entry name" value="AMMONIUM TRANSPORTER"/>
    <property type="match status" value="1"/>
</dbReference>
<accession>A0A915ESU3</accession>
<evidence type="ECO:0000256" key="4">
    <source>
        <dbReference type="ARBA" id="ARBA00022692"/>
    </source>
</evidence>
<evidence type="ECO:0000256" key="2">
    <source>
        <dbReference type="ARBA" id="ARBA00005887"/>
    </source>
</evidence>
<evidence type="ECO:0000256" key="5">
    <source>
        <dbReference type="ARBA" id="ARBA00022989"/>
    </source>
</evidence>
<dbReference type="WBParaSite" id="jg9128">
    <property type="protein sequence ID" value="jg9128"/>
    <property type="gene ID" value="jg9128"/>
</dbReference>
<keyword evidence="3" id="KW-0813">Transport</keyword>
<organism evidence="11 12">
    <name type="scientific">Ditylenchus dipsaci</name>
    <dbReference type="NCBI Taxonomy" id="166011"/>
    <lineage>
        <taxon>Eukaryota</taxon>
        <taxon>Metazoa</taxon>
        <taxon>Ecdysozoa</taxon>
        <taxon>Nematoda</taxon>
        <taxon>Chromadorea</taxon>
        <taxon>Rhabditida</taxon>
        <taxon>Tylenchina</taxon>
        <taxon>Tylenchomorpha</taxon>
        <taxon>Sphaerularioidea</taxon>
        <taxon>Anguinidae</taxon>
        <taxon>Anguininae</taxon>
        <taxon>Ditylenchus</taxon>
    </lineage>
</organism>
<sequence>MEPGYLHRGQNDGNYTEGELAAYQDDGIWFLSCSFGIWTMVSAAMAERIRLKPYIVITFLMTILHSVAAHWVWSPLGFLKILGCIDAAGCSVVHLVGGVAGLASTLYLKPRHARFGERGTQQMSNPTNAVLGTFMLWWGWLNFNTGSTLGVAQGRWRLAARSAVVTVLSSVGGGCTAILISLIATRKCQVDLLIDGLLASLVSTTAACQCIRPTESVIVGAIGSALALSSYPLIEKLEIDDPVGVIPVHVVAAVWGMLCVGIFAQEDKNINGGITGGKNGLLYSGGFDLLIVQSLTVIVVFIWSLVVTFVALVIMNQFPWGLRMTKYEEQLGADLIEHGLAAHNIAKYTVEKRLTTNSMASTLRAVIRWKRKTRLGREKREAAAAIQQQQEGGIPSGTATTTTGFRPSSASRGMGFKNLSAPMAAARRVSSISSKFGNFRRPSSSQLQQPRRNIPPDANSLPSVRAKRNRLPAQTEEEDDNELHGIEVHGKRTSFSAAPANGGLSNGTAFGRSNPTMPPISGNNHNKVPSNANSDNNQEDNEEGGSHVRNRTASVFSRIKRTSKISPRSSDPPHHQQLSGLSALPIAESVEPLPNFKASRQSSSSSSSSRKYHDSVV</sequence>
<reference evidence="12" key="1">
    <citation type="submission" date="2022-11" db="UniProtKB">
        <authorList>
            <consortium name="WormBaseParasite"/>
        </authorList>
    </citation>
    <scope>IDENTIFICATION</scope>
</reference>
<keyword evidence="7" id="KW-0924">Ammonia transport</keyword>
<evidence type="ECO:0000256" key="7">
    <source>
        <dbReference type="ARBA" id="ARBA00023177"/>
    </source>
</evidence>
<feature type="domain" description="Ammonium transporter AmtB-like" evidence="10">
    <location>
        <begin position="31"/>
        <end position="342"/>
    </location>
</feature>
<dbReference type="GO" id="GO:0005886">
    <property type="term" value="C:plasma membrane"/>
    <property type="evidence" value="ECO:0007669"/>
    <property type="project" value="TreeGrafter"/>
</dbReference>
<feature type="region of interest" description="Disordered" evidence="8">
    <location>
        <begin position="379"/>
        <end position="416"/>
    </location>
</feature>
<feature type="transmembrane region" description="Helical" evidence="9">
    <location>
        <begin position="53"/>
        <end position="73"/>
    </location>
</feature>
<dbReference type="InterPro" id="IPR029020">
    <property type="entry name" value="Ammonium/urea_transptr"/>
</dbReference>
<feature type="compositionally biased region" description="Low complexity" evidence="8">
    <location>
        <begin position="383"/>
        <end position="393"/>
    </location>
</feature>
<dbReference type="GO" id="GO:0097272">
    <property type="term" value="P:ammonium homeostasis"/>
    <property type="evidence" value="ECO:0007669"/>
    <property type="project" value="TreeGrafter"/>
</dbReference>
<feature type="transmembrane region" description="Helical" evidence="9">
    <location>
        <begin position="129"/>
        <end position="152"/>
    </location>
</feature>